<accession>A0ABQ3VYW2</accession>
<evidence type="ECO:0000256" key="2">
    <source>
        <dbReference type="SAM" id="SignalP"/>
    </source>
</evidence>
<feature type="chain" id="PRO_5046769593" description="DUF5776 domain-containing protein" evidence="2">
    <location>
        <begin position="32"/>
        <end position="685"/>
    </location>
</feature>
<dbReference type="RefSeq" id="WP_203629620.1">
    <property type="nucleotide sequence ID" value="NZ_BNJR01000010.1"/>
</dbReference>
<feature type="signal peptide" evidence="2">
    <location>
        <begin position="1"/>
        <end position="31"/>
    </location>
</feature>
<evidence type="ECO:0000259" key="3">
    <source>
        <dbReference type="Pfam" id="PF19087"/>
    </source>
</evidence>
<comment type="caution">
    <text evidence="4">The sequence shown here is derived from an EMBL/GenBank/DDBJ whole genome shotgun (WGS) entry which is preliminary data.</text>
</comment>
<dbReference type="Proteomes" id="UP000604765">
    <property type="component" value="Unassembled WGS sequence"/>
</dbReference>
<gene>
    <name evidence="4" type="ORF">YK48G_10080</name>
</gene>
<feature type="compositionally biased region" description="Polar residues" evidence="1">
    <location>
        <begin position="493"/>
        <end position="524"/>
    </location>
</feature>
<dbReference type="EMBL" id="BNJR01000010">
    <property type="protein sequence ID" value="GHP13583.1"/>
    <property type="molecule type" value="Genomic_DNA"/>
</dbReference>
<evidence type="ECO:0000256" key="1">
    <source>
        <dbReference type="SAM" id="MobiDB-lite"/>
    </source>
</evidence>
<evidence type="ECO:0000313" key="5">
    <source>
        <dbReference type="Proteomes" id="UP000604765"/>
    </source>
</evidence>
<keyword evidence="5" id="KW-1185">Reference proteome</keyword>
<dbReference type="InterPro" id="IPR044081">
    <property type="entry name" value="DUF5776"/>
</dbReference>
<name>A0ABQ3VYW2_9LACO</name>
<reference evidence="4 5" key="1">
    <citation type="journal article" date="2021" name="Int. J. Syst. Evol. Microbiol.">
        <title>Lentilactobacillus fungorum sp. nov., isolated from spent mushroom substrates.</title>
        <authorList>
            <person name="Tohno M."/>
            <person name="Tanizawa Y."/>
            <person name="Kojima Y."/>
            <person name="Sakamoto M."/>
            <person name="Ohkuma M."/>
            <person name="Kobayashi H."/>
        </authorList>
    </citation>
    <scope>NUCLEOTIDE SEQUENCE [LARGE SCALE GENOMIC DNA]</scope>
    <source>
        <strain evidence="4 5">YK48G</strain>
    </source>
</reference>
<evidence type="ECO:0000313" key="4">
    <source>
        <dbReference type="EMBL" id="GHP13583.1"/>
    </source>
</evidence>
<keyword evidence="2" id="KW-0732">Signal</keyword>
<dbReference type="Pfam" id="PF19087">
    <property type="entry name" value="DUF5776"/>
    <property type="match status" value="1"/>
</dbReference>
<organism evidence="4 5">
    <name type="scientific">Lentilactobacillus fungorum</name>
    <dbReference type="NCBI Taxonomy" id="2201250"/>
    <lineage>
        <taxon>Bacteria</taxon>
        <taxon>Bacillati</taxon>
        <taxon>Bacillota</taxon>
        <taxon>Bacilli</taxon>
        <taxon>Lactobacillales</taxon>
        <taxon>Lactobacillaceae</taxon>
        <taxon>Lentilactobacillus</taxon>
    </lineage>
</organism>
<feature type="domain" description="DUF5776" evidence="3">
    <location>
        <begin position="612"/>
        <end position="680"/>
    </location>
</feature>
<feature type="region of interest" description="Disordered" evidence="1">
    <location>
        <begin position="472"/>
        <end position="528"/>
    </location>
</feature>
<sequence>MIKQRKVIVRYLLVFGLFLISFVLGGTRAQAADNSLVYTGSQPNTNIPTYNHVSHEFYFSVTGKDGKTVRSNYATMPGSTDRNGSVVDSSNFQGLVEHFKVTNTSNKTYTVNEIITLPRYYVKTSNVVYAGSEAPKIETDYRDSTQPASKMDIQYMYLNGNTSDLQDLNEYRVIGTLAPGDSVEVNTPLKVLPRSNNSIDNIQVGNFSYGIPWNSDYDGATELGLNLRFGKYVSPLDYWDTNNKNVFIAATNNDQGSAVLAKDVQDLMPPISSNLDAFTYQNLNGESLPVGSPVYTGSSVTIHLTKLKGLDGQTSLADELHDEGYAFNILDNGTEQPTYTFTMGTGGVIYGDNNGSSIVMNETKYNGRTLGDAYLAIHKLISAKDETYPVSSKATWDQGAYQDVQFYDKNGQAITKPANASYTVQKVAANGTATKVANNEVDLTKDGVYQVTYVYPVTNSVTVKKTITVTVGKGNPTPTPVVPDNDQHPAATPTGSITSTTPKTSASNNGDLTSHSTTSKSAVPSNAAKKGTAVYATKKIYLYRQATFKKSQRIAVYPKAKRINRPMFVVTNNAYSKAGRLRYQVRDVNHHSKTAGKTGYITADRAFVVPVYYASMPKDKQVTVIAKNGANAYRNVNLTKKVKHYKKGAHLKVKKIVKHNLTSRYVLSNGDYLTGNKKLVIQGTN</sequence>
<protein>
    <recommendedName>
        <fullName evidence="3">DUF5776 domain-containing protein</fullName>
    </recommendedName>
</protein>
<proteinExistence type="predicted"/>